<dbReference type="EMBL" id="OX459957">
    <property type="protein sequence ID" value="CAI9163707.1"/>
    <property type="molecule type" value="Genomic_DNA"/>
</dbReference>
<keyword evidence="3" id="KW-1185">Reference proteome</keyword>
<proteinExistence type="predicted"/>
<gene>
    <name evidence="2" type="ORF">MRATA1EN1_LOCUS12669</name>
</gene>
<reference evidence="2" key="1">
    <citation type="submission" date="2023-04" db="EMBL/GenBank/DDBJ databases">
        <authorList>
            <consortium name="ELIXIR-Norway"/>
        </authorList>
    </citation>
    <scope>NUCLEOTIDE SEQUENCE [LARGE SCALE GENOMIC DNA]</scope>
</reference>
<sequence>MQVTGRDAGSRECRAQVTPVTSCPARQLSECHYSRCERVPRIRGPAESGPGSRRPGPRHCRGAALASLCVASGRRPGRPPPNPGAKFRFLRGFRVHPSDSADPALRPRAAGGRGGARALSPGPSDVPGGPTSGWTPRGEVLDSLFEPKSTQLWEGARPGLIADGNRQTGGPLPGP</sequence>
<evidence type="ECO:0000313" key="2">
    <source>
        <dbReference type="EMBL" id="CAI9163707.1"/>
    </source>
</evidence>
<feature type="compositionally biased region" description="Low complexity" evidence="1">
    <location>
        <begin position="103"/>
        <end position="123"/>
    </location>
</feature>
<accession>A0ABN8YT19</accession>
<feature type="region of interest" description="Disordered" evidence="1">
    <location>
        <begin position="39"/>
        <end position="59"/>
    </location>
</feature>
<feature type="region of interest" description="Disordered" evidence="1">
    <location>
        <begin position="94"/>
        <end position="175"/>
    </location>
</feature>
<name>A0ABN8YT19_RANTA</name>
<dbReference type="Proteomes" id="UP001176941">
    <property type="component" value="Chromosome 21"/>
</dbReference>
<protein>
    <submittedName>
        <fullName evidence="2">Uncharacterized protein</fullName>
    </submittedName>
</protein>
<organism evidence="2 3">
    <name type="scientific">Rangifer tarandus platyrhynchus</name>
    <name type="common">Svalbard reindeer</name>
    <dbReference type="NCBI Taxonomy" id="3082113"/>
    <lineage>
        <taxon>Eukaryota</taxon>
        <taxon>Metazoa</taxon>
        <taxon>Chordata</taxon>
        <taxon>Craniata</taxon>
        <taxon>Vertebrata</taxon>
        <taxon>Euteleostomi</taxon>
        <taxon>Mammalia</taxon>
        <taxon>Eutheria</taxon>
        <taxon>Laurasiatheria</taxon>
        <taxon>Artiodactyla</taxon>
        <taxon>Ruminantia</taxon>
        <taxon>Pecora</taxon>
        <taxon>Cervidae</taxon>
        <taxon>Odocoileinae</taxon>
        <taxon>Rangifer</taxon>
    </lineage>
</organism>
<evidence type="ECO:0000256" key="1">
    <source>
        <dbReference type="SAM" id="MobiDB-lite"/>
    </source>
</evidence>
<evidence type="ECO:0000313" key="3">
    <source>
        <dbReference type="Proteomes" id="UP001176941"/>
    </source>
</evidence>